<reference evidence="5 6" key="1">
    <citation type="submission" date="2017-03" db="EMBL/GenBank/DDBJ databases">
        <title>Genome sequence of Sphingomonas dokdonensis DSM 21029.</title>
        <authorList>
            <person name="Poehlein A."/>
            <person name="Wuebbeler J.H."/>
            <person name="Steinbuechel A."/>
            <person name="Daniel R."/>
        </authorList>
    </citation>
    <scope>NUCLEOTIDE SEQUENCE [LARGE SCALE GENOMIC DNA]</scope>
    <source>
        <strain evidence="5 6">DSM 21029</strain>
    </source>
</reference>
<dbReference type="SUPFAM" id="SSF55811">
    <property type="entry name" value="Nudix"/>
    <property type="match status" value="1"/>
</dbReference>
<evidence type="ECO:0000313" key="6">
    <source>
        <dbReference type="Proteomes" id="UP000197290"/>
    </source>
</evidence>
<dbReference type="EMBL" id="NBBI01000002">
    <property type="protein sequence ID" value="OWK31349.1"/>
    <property type="molecule type" value="Genomic_DNA"/>
</dbReference>
<evidence type="ECO:0000313" key="5">
    <source>
        <dbReference type="EMBL" id="OWK31349.1"/>
    </source>
</evidence>
<dbReference type="PROSITE" id="PS51462">
    <property type="entry name" value="NUDIX"/>
    <property type="match status" value="1"/>
</dbReference>
<dbReference type="OrthoDB" id="8480561at2"/>
<comment type="similarity">
    <text evidence="3">Belongs to the Nudix hydrolase family.</text>
</comment>
<evidence type="ECO:0000259" key="4">
    <source>
        <dbReference type="PROSITE" id="PS51462"/>
    </source>
</evidence>
<dbReference type="AlphaFoldDB" id="A0A245ZNP2"/>
<dbReference type="InterPro" id="IPR020476">
    <property type="entry name" value="Nudix_hydrolase"/>
</dbReference>
<dbReference type="GO" id="GO:0016787">
    <property type="term" value="F:hydrolase activity"/>
    <property type="evidence" value="ECO:0007669"/>
    <property type="project" value="UniProtKB-KW"/>
</dbReference>
<protein>
    <submittedName>
        <fullName evidence="5">RNA pyrophosphohydrolase</fullName>
    </submittedName>
</protein>
<dbReference type="Pfam" id="PF00293">
    <property type="entry name" value="NUDIX"/>
    <property type="match status" value="1"/>
</dbReference>
<dbReference type="InterPro" id="IPR020084">
    <property type="entry name" value="NUDIX_hydrolase_CS"/>
</dbReference>
<evidence type="ECO:0000256" key="2">
    <source>
        <dbReference type="ARBA" id="ARBA00022801"/>
    </source>
</evidence>
<feature type="domain" description="Nudix hydrolase" evidence="4">
    <location>
        <begin position="39"/>
        <end position="166"/>
    </location>
</feature>
<accession>A0A245ZNP2</accession>
<name>A0A245ZNP2_9SPHN</name>
<dbReference type="InterPro" id="IPR015797">
    <property type="entry name" value="NUDIX_hydrolase-like_dom_sf"/>
</dbReference>
<dbReference type="Proteomes" id="UP000197290">
    <property type="component" value="Unassembled WGS sequence"/>
</dbReference>
<keyword evidence="2 3" id="KW-0378">Hydrolase</keyword>
<comment type="caution">
    <text evidence="5">The sequence shown here is derived from an EMBL/GenBank/DDBJ whole genome shotgun (WGS) entry which is preliminary data.</text>
</comment>
<comment type="cofactor">
    <cofactor evidence="1">
        <name>Mg(2+)</name>
        <dbReference type="ChEBI" id="CHEBI:18420"/>
    </cofactor>
</comment>
<organism evidence="5 6">
    <name type="scientific">Sphingomonas dokdonensis</name>
    <dbReference type="NCBI Taxonomy" id="344880"/>
    <lineage>
        <taxon>Bacteria</taxon>
        <taxon>Pseudomonadati</taxon>
        <taxon>Pseudomonadota</taxon>
        <taxon>Alphaproteobacteria</taxon>
        <taxon>Sphingomonadales</taxon>
        <taxon>Sphingomonadaceae</taxon>
        <taxon>Sphingomonas</taxon>
    </lineage>
</organism>
<gene>
    <name evidence="5" type="primary">rppH_2</name>
    <name evidence="5" type="ORF">SPDO_13580</name>
</gene>
<dbReference type="InterPro" id="IPR000086">
    <property type="entry name" value="NUDIX_hydrolase_dom"/>
</dbReference>
<dbReference type="PROSITE" id="PS00893">
    <property type="entry name" value="NUDIX_BOX"/>
    <property type="match status" value="1"/>
</dbReference>
<proteinExistence type="inferred from homology"/>
<dbReference type="PANTHER" id="PTHR43046:SF14">
    <property type="entry name" value="MUTT_NUDIX FAMILY PROTEIN"/>
    <property type="match status" value="1"/>
</dbReference>
<evidence type="ECO:0000256" key="1">
    <source>
        <dbReference type="ARBA" id="ARBA00001946"/>
    </source>
</evidence>
<dbReference type="Gene3D" id="3.90.79.10">
    <property type="entry name" value="Nucleoside Triphosphate Pyrophosphohydrolase"/>
    <property type="match status" value="1"/>
</dbReference>
<dbReference type="PANTHER" id="PTHR43046">
    <property type="entry name" value="GDP-MANNOSE MANNOSYL HYDROLASE"/>
    <property type="match status" value="1"/>
</dbReference>
<evidence type="ECO:0000256" key="3">
    <source>
        <dbReference type="RuleBase" id="RU003476"/>
    </source>
</evidence>
<sequence>MERAGASLPERYARQLTVVAWRYRIAGRAMRLYWKIAKPRTFGVRALLIDPAGRVALVRHHYVAGWYLPGGGVDKGESAEAAIRRELHEEVGLAQVAVERVQGVFHNRGEGKDDHVIVFACAVEDPASLVIADPREIAEISWFAADALPDGATPATRRRIAEHLAGAQGWGEW</sequence>
<keyword evidence="6" id="KW-1185">Reference proteome</keyword>
<dbReference type="PRINTS" id="PR00502">
    <property type="entry name" value="NUDIXFAMILY"/>
</dbReference>